<evidence type="ECO:0000259" key="13">
    <source>
        <dbReference type="PROSITE" id="PS50111"/>
    </source>
</evidence>
<feature type="transmembrane region" description="Helical" evidence="12">
    <location>
        <begin position="306"/>
        <end position="328"/>
    </location>
</feature>
<dbReference type="InterPro" id="IPR033479">
    <property type="entry name" value="dCache_1"/>
</dbReference>
<dbReference type="HOGENOM" id="CLU_000445_107_19_9"/>
<dbReference type="CDD" id="cd06225">
    <property type="entry name" value="HAMP"/>
    <property type="match status" value="1"/>
</dbReference>
<dbReference type="Pfam" id="PF02743">
    <property type="entry name" value="dCache_1"/>
    <property type="match status" value="1"/>
</dbReference>
<dbReference type="Proteomes" id="UP000032250">
    <property type="component" value="Unassembled WGS sequence"/>
</dbReference>
<keyword evidence="5 12" id="KW-1133">Transmembrane helix</keyword>
<proteinExistence type="inferred from homology"/>
<evidence type="ECO:0000259" key="14">
    <source>
        <dbReference type="PROSITE" id="PS50885"/>
    </source>
</evidence>
<dbReference type="PATRIC" id="fig|1379739.3.peg.1938"/>
<dbReference type="RefSeq" id="WP_003486444.1">
    <property type="nucleotide sequence ID" value="NZ_JXSU01000007.1"/>
</dbReference>
<name>A0A0D0ZYD3_CLOBO</name>
<keyword evidence="4 12" id="KW-0812">Transmembrane</keyword>
<feature type="region of interest" description="Disordered" evidence="11">
    <location>
        <begin position="643"/>
        <end position="664"/>
    </location>
</feature>
<evidence type="ECO:0000256" key="5">
    <source>
        <dbReference type="ARBA" id="ARBA00022989"/>
    </source>
</evidence>
<evidence type="ECO:0000256" key="9">
    <source>
        <dbReference type="PROSITE-ProRule" id="PRU00284"/>
    </source>
</evidence>
<dbReference type="Pfam" id="PF00672">
    <property type="entry name" value="HAMP"/>
    <property type="match status" value="1"/>
</dbReference>
<evidence type="ECO:0000256" key="6">
    <source>
        <dbReference type="ARBA" id="ARBA00023136"/>
    </source>
</evidence>
<evidence type="ECO:0000256" key="10">
    <source>
        <dbReference type="SAM" id="Coils"/>
    </source>
</evidence>
<dbReference type="SMART" id="SM00304">
    <property type="entry name" value="HAMP"/>
    <property type="match status" value="1"/>
</dbReference>
<gene>
    <name evidence="15" type="ORF">N495_07970</name>
</gene>
<dbReference type="PROSITE" id="PS50885">
    <property type="entry name" value="HAMP"/>
    <property type="match status" value="1"/>
</dbReference>
<feature type="domain" description="Methyl-accepting transducer" evidence="13">
    <location>
        <begin position="404"/>
        <end position="654"/>
    </location>
</feature>
<dbReference type="PANTHER" id="PTHR32089:SF112">
    <property type="entry name" value="LYSOZYME-LIKE PROTEIN-RELATED"/>
    <property type="match status" value="1"/>
</dbReference>
<evidence type="ECO:0000256" key="7">
    <source>
        <dbReference type="ARBA" id="ARBA00023224"/>
    </source>
</evidence>
<evidence type="ECO:0000256" key="8">
    <source>
        <dbReference type="ARBA" id="ARBA00029447"/>
    </source>
</evidence>
<evidence type="ECO:0000256" key="4">
    <source>
        <dbReference type="ARBA" id="ARBA00022692"/>
    </source>
</evidence>
<evidence type="ECO:0000256" key="11">
    <source>
        <dbReference type="SAM" id="MobiDB-lite"/>
    </source>
</evidence>
<sequence>MKKNSSIKSKLIISFVSLILVSLVLLGSIVYTKVYNQTKEDYAQSIEKQITQVDTSFNNYIVAFEENINMFSKGLNNLDKQVTSYLDKKYQSNEIPMTPLKNGSFEASLYKEFENFTKTHDGIETLSISSESNGGYMQYPAISRKKGYDPRTRDWYNESKKNKDKVSFTDVYKTSSGSMVMSVLNPVKDLNSNFKGVMTFDINLKKLSEMSKNTKIGENGYLIVTDEKGTIIASGKDESLVSKNIKELKVENLNNLSKYKNNSFSTKMGNGKEYFINVKKSSNEKLGWYYISFVEKAELTRSANSIGLITLIFTIIFSIVAVLVCIFISDKISQPIKYAAEHIKEMGKGNFTIPIEEKYFKLEDEIGDIIKSLDRMQDSIKSMLGKVKESSGVVSEEGEKLLSASEEMTGSSSEVSNAIHDVAVGISNQAGELVKATTTISSFGERLDMVVGELSSISENSVSINLVANDSNKKMVNMIVSVKNIEEFFKDFLNVISKLDNNVGQISEMTNLINSISEQTNLLALNAAIEAARAGESGKGFAVVADEIRKLAERSKESSESINKLVENIDKDKKDIINNTEKMKEELDSQSKTIEETIDVFKNIIEAIEDIVPKIQNVNSSAYSINEEKDEVLSKMEGSSAISEEISASSEEISASSEEMHNCSKDVSISAEKLSEMTRAMNEEVNKFRI</sequence>
<evidence type="ECO:0000313" key="15">
    <source>
        <dbReference type="EMBL" id="KIS23533.1"/>
    </source>
</evidence>
<accession>A0A0D0ZYD3</accession>
<feature type="domain" description="HAMP" evidence="14">
    <location>
        <begin position="330"/>
        <end position="385"/>
    </location>
</feature>
<dbReference type="PROSITE" id="PS50111">
    <property type="entry name" value="CHEMOTAXIS_TRANSDUC_2"/>
    <property type="match status" value="1"/>
</dbReference>
<comment type="similarity">
    <text evidence="8">Belongs to the methyl-accepting chemotaxis (MCP) protein family.</text>
</comment>
<keyword evidence="10" id="KW-0175">Coiled coil</keyword>
<keyword evidence="7 9" id="KW-0807">Transducer</keyword>
<dbReference type="CDD" id="cd12912">
    <property type="entry name" value="PDC2_MCP_like"/>
    <property type="match status" value="1"/>
</dbReference>
<dbReference type="GO" id="GO:0006935">
    <property type="term" value="P:chemotaxis"/>
    <property type="evidence" value="ECO:0007669"/>
    <property type="project" value="UniProtKB-KW"/>
</dbReference>
<comment type="subcellular location">
    <subcellularLocation>
        <location evidence="1">Cell membrane</location>
        <topology evidence="1">Multi-pass membrane protein</topology>
    </subcellularLocation>
</comment>
<protein>
    <submittedName>
        <fullName evidence="15">Chemotaxis protein</fullName>
    </submittedName>
</protein>
<feature type="transmembrane region" description="Helical" evidence="12">
    <location>
        <begin position="12"/>
        <end position="31"/>
    </location>
</feature>
<keyword evidence="2" id="KW-1003">Cell membrane</keyword>
<keyword evidence="3" id="KW-0145">Chemotaxis</keyword>
<organism evidence="15 16">
    <name type="scientific">Clostridium botulinum B2 450</name>
    <dbReference type="NCBI Taxonomy" id="1379739"/>
    <lineage>
        <taxon>Bacteria</taxon>
        <taxon>Bacillati</taxon>
        <taxon>Bacillota</taxon>
        <taxon>Clostridia</taxon>
        <taxon>Eubacteriales</taxon>
        <taxon>Clostridiaceae</taxon>
        <taxon>Clostridium</taxon>
    </lineage>
</organism>
<dbReference type="SMART" id="SM00283">
    <property type="entry name" value="MA"/>
    <property type="match status" value="1"/>
</dbReference>
<evidence type="ECO:0000256" key="1">
    <source>
        <dbReference type="ARBA" id="ARBA00004651"/>
    </source>
</evidence>
<dbReference type="CDD" id="cd11386">
    <property type="entry name" value="MCP_signal"/>
    <property type="match status" value="1"/>
</dbReference>
<reference evidence="15 16" key="1">
    <citation type="submission" date="2014-06" db="EMBL/GenBank/DDBJ databases">
        <title>Genome characterization of distinct group I Clostridium botulinum lineages.</title>
        <authorList>
            <person name="Giordani F."/>
            <person name="Anselmo A."/>
            <person name="Fillo S."/>
            <person name="Palozzi A.M."/>
            <person name="Fortunato A."/>
            <person name="Gentile B."/>
            <person name="Ciammaruconi A."/>
            <person name="Anniballi F."/>
            <person name="De Medici D."/>
            <person name="Lista F."/>
        </authorList>
    </citation>
    <scope>NUCLEOTIDE SEQUENCE [LARGE SCALE GENOMIC DNA]</scope>
    <source>
        <strain evidence="15 16">B2 450</strain>
    </source>
</reference>
<dbReference type="Gene3D" id="1.10.287.950">
    <property type="entry name" value="Methyl-accepting chemotaxis protein"/>
    <property type="match status" value="1"/>
</dbReference>
<dbReference type="GO" id="GO:0007165">
    <property type="term" value="P:signal transduction"/>
    <property type="evidence" value="ECO:0007669"/>
    <property type="project" value="UniProtKB-KW"/>
</dbReference>
<dbReference type="OrthoDB" id="9814363at2"/>
<dbReference type="Gene3D" id="3.30.450.20">
    <property type="entry name" value="PAS domain"/>
    <property type="match status" value="2"/>
</dbReference>
<dbReference type="GO" id="GO:0005886">
    <property type="term" value="C:plasma membrane"/>
    <property type="evidence" value="ECO:0007669"/>
    <property type="project" value="UniProtKB-SubCell"/>
</dbReference>
<dbReference type="EMBL" id="JXSU01000007">
    <property type="protein sequence ID" value="KIS23533.1"/>
    <property type="molecule type" value="Genomic_DNA"/>
</dbReference>
<dbReference type="PANTHER" id="PTHR32089">
    <property type="entry name" value="METHYL-ACCEPTING CHEMOTAXIS PROTEIN MCPB"/>
    <property type="match status" value="1"/>
</dbReference>
<dbReference type="InterPro" id="IPR003660">
    <property type="entry name" value="HAMP_dom"/>
</dbReference>
<evidence type="ECO:0000256" key="3">
    <source>
        <dbReference type="ARBA" id="ARBA00022500"/>
    </source>
</evidence>
<feature type="compositionally biased region" description="Low complexity" evidence="11">
    <location>
        <begin position="643"/>
        <end position="657"/>
    </location>
</feature>
<evidence type="ECO:0000256" key="12">
    <source>
        <dbReference type="SAM" id="Phobius"/>
    </source>
</evidence>
<evidence type="ECO:0000313" key="16">
    <source>
        <dbReference type="Proteomes" id="UP000032250"/>
    </source>
</evidence>
<feature type="coiled-coil region" evidence="10">
    <location>
        <begin position="566"/>
        <end position="597"/>
    </location>
</feature>
<dbReference type="InterPro" id="IPR004089">
    <property type="entry name" value="MCPsignal_dom"/>
</dbReference>
<dbReference type="Pfam" id="PF00015">
    <property type="entry name" value="MCPsignal"/>
    <property type="match status" value="1"/>
</dbReference>
<evidence type="ECO:0000256" key="2">
    <source>
        <dbReference type="ARBA" id="ARBA00022475"/>
    </source>
</evidence>
<dbReference type="SUPFAM" id="SSF58104">
    <property type="entry name" value="Methyl-accepting chemotaxis protein (MCP) signaling domain"/>
    <property type="match status" value="1"/>
</dbReference>
<dbReference type="AlphaFoldDB" id="A0A0D0ZYD3"/>
<keyword evidence="6 12" id="KW-0472">Membrane</keyword>
<comment type="caution">
    <text evidence="15">The sequence shown here is derived from an EMBL/GenBank/DDBJ whole genome shotgun (WGS) entry which is preliminary data.</text>
</comment>